<keyword evidence="6" id="KW-0479">Metal-binding</keyword>
<dbReference type="Pfam" id="PF03653">
    <property type="entry name" value="UPF0093"/>
    <property type="match status" value="1"/>
</dbReference>
<protein>
    <submittedName>
        <fullName evidence="13">Protoporphyrinogen IX oxidase, novel form, HemJ</fullName>
        <ecNumber evidence="13">1.3.-.-</ecNumber>
    </submittedName>
</protein>
<evidence type="ECO:0000256" key="12">
    <source>
        <dbReference type="SAM" id="Phobius"/>
    </source>
</evidence>
<evidence type="ECO:0000256" key="3">
    <source>
        <dbReference type="ARBA" id="ARBA00022475"/>
    </source>
</evidence>
<sequence length="138" mass="16207">MLWLKTFHILFMMSWMAGIFYLPRIFVHFVEGKEAGQNVDRLAIMAQKLYKFMTLMMMLAVGSGLALWLIYFQTASAWVHAKILVVILLVVYHLWTKRRMKEMQEGHLDHSGVYYRWANEIPLALAFIILVLVVVKPF</sequence>
<feature type="transmembrane region" description="Helical" evidence="12">
    <location>
        <begin position="117"/>
        <end position="135"/>
    </location>
</feature>
<evidence type="ECO:0000256" key="4">
    <source>
        <dbReference type="ARBA" id="ARBA00022617"/>
    </source>
</evidence>
<evidence type="ECO:0000256" key="1">
    <source>
        <dbReference type="ARBA" id="ARBA00001970"/>
    </source>
</evidence>
<dbReference type="HAMAP" id="MF_02239">
    <property type="entry name" value="HemJ"/>
    <property type="match status" value="1"/>
</dbReference>
<keyword evidence="3" id="KW-1003">Cell membrane</keyword>
<evidence type="ECO:0000256" key="11">
    <source>
        <dbReference type="ARBA" id="ARBA00023444"/>
    </source>
</evidence>
<evidence type="ECO:0000313" key="13">
    <source>
        <dbReference type="EMBL" id="VAW46216.1"/>
    </source>
</evidence>
<dbReference type="GO" id="GO:0005886">
    <property type="term" value="C:plasma membrane"/>
    <property type="evidence" value="ECO:0007669"/>
    <property type="project" value="UniProtKB-SubCell"/>
</dbReference>
<keyword evidence="10 12" id="KW-0472">Membrane</keyword>
<keyword evidence="5 12" id="KW-0812">Transmembrane</keyword>
<dbReference type="GO" id="GO:0046872">
    <property type="term" value="F:metal ion binding"/>
    <property type="evidence" value="ECO:0007669"/>
    <property type="project" value="UniProtKB-KW"/>
</dbReference>
<feature type="transmembrane region" description="Helical" evidence="12">
    <location>
        <begin position="49"/>
        <end position="71"/>
    </location>
</feature>
<dbReference type="PANTHER" id="PTHR40255">
    <property type="entry name" value="UPF0093 MEMBRANE PROTEIN SLR1790"/>
    <property type="match status" value="1"/>
</dbReference>
<feature type="transmembrane region" description="Helical" evidence="12">
    <location>
        <begin position="6"/>
        <end position="29"/>
    </location>
</feature>
<organism evidence="13">
    <name type="scientific">hydrothermal vent metagenome</name>
    <dbReference type="NCBI Taxonomy" id="652676"/>
    <lineage>
        <taxon>unclassified sequences</taxon>
        <taxon>metagenomes</taxon>
        <taxon>ecological metagenomes</taxon>
    </lineage>
</organism>
<evidence type="ECO:0000256" key="9">
    <source>
        <dbReference type="ARBA" id="ARBA00023004"/>
    </source>
</evidence>
<evidence type="ECO:0000256" key="7">
    <source>
        <dbReference type="ARBA" id="ARBA00022989"/>
    </source>
</evidence>
<evidence type="ECO:0000256" key="2">
    <source>
        <dbReference type="ARBA" id="ARBA00004651"/>
    </source>
</evidence>
<comment type="cofactor">
    <cofactor evidence="1">
        <name>heme b</name>
        <dbReference type="ChEBI" id="CHEBI:60344"/>
    </cofactor>
</comment>
<keyword evidence="9" id="KW-0408">Iron</keyword>
<dbReference type="GO" id="GO:0016491">
    <property type="term" value="F:oxidoreductase activity"/>
    <property type="evidence" value="ECO:0007669"/>
    <property type="project" value="UniProtKB-KW"/>
</dbReference>
<keyword evidence="4" id="KW-0349">Heme</keyword>
<dbReference type="PANTHER" id="PTHR40255:SF1">
    <property type="entry name" value="PROTOPORPHYRINOGEN IX OXIDASE"/>
    <property type="match status" value="1"/>
</dbReference>
<name>A0A3B0WPM8_9ZZZZ</name>
<feature type="transmembrane region" description="Helical" evidence="12">
    <location>
        <begin position="77"/>
        <end position="96"/>
    </location>
</feature>
<evidence type="ECO:0000256" key="8">
    <source>
        <dbReference type="ARBA" id="ARBA00023002"/>
    </source>
</evidence>
<keyword evidence="7 12" id="KW-1133">Transmembrane helix</keyword>
<dbReference type="AlphaFoldDB" id="A0A3B0WPM8"/>
<accession>A0A3B0WPM8</accession>
<gene>
    <name evidence="13" type="ORF">MNBD_GAMMA04-568</name>
</gene>
<evidence type="ECO:0000256" key="10">
    <source>
        <dbReference type="ARBA" id="ARBA00023136"/>
    </source>
</evidence>
<proteinExistence type="inferred from homology"/>
<evidence type="ECO:0000256" key="5">
    <source>
        <dbReference type="ARBA" id="ARBA00022692"/>
    </source>
</evidence>
<dbReference type="EC" id="1.3.-.-" evidence="13"/>
<comment type="subcellular location">
    <subcellularLocation>
        <location evidence="2">Cell membrane</location>
        <topology evidence="2">Multi-pass membrane protein</topology>
    </subcellularLocation>
</comment>
<keyword evidence="8 13" id="KW-0560">Oxidoreductase</keyword>
<dbReference type="PIRSF" id="PIRSF004638">
    <property type="entry name" value="UCP004638"/>
    <property type="match status" value="1"/>
</dbReference>
<reference evidence="13" key="1">
    <citation type="submission" date="2018-06" db="EMBL/GenBank/DDBJ databases">
        <authorList>
            <person name="Zhirakovskaya E."/>
        </authorList>
    </citation>
    <scope>NUCLEOTIDE SEQUENCE</scope>
</reference>
<dbReference type="InterPro" id="IPR005265">
    <property type="entry name" value="HemJ-like"/>
</dbReference>
<dbReference type="EMBL" id="UOFB01000125">
    <property type="protein sequence ID" value="VAW46216.1"/>
    <property type="molecule type" value="Genomic_DNA"/>
</dbReference>
<comment type="pathway">
    <text evidence="11">Porphyrin-containing compound metabolism.</text>
</comment>
<evidence type="ECO:0000256" key="6">
    <source>
        <dbReference type="ARBA" id="ARBA00022723"/>
    </source>
</evidence>